<organism evidence="2 3">
    <name type="scientific">Methanococcoides vulcani</name>
    <dbReference type="NCBI Taxonomy" id="1353158"/>
    <lineage>
        <taxon>Archaea</taxon>
        <taxon>Methanobacteriati</taxon>
        <taxon>Methanobacteriota</taxon>
        <taxon>Stenosarchaea group</taxon>
        <taxon>Methanomicrobia</taxon>
        <taxon>Methanosarcinales</taxon>
        <taxon>Methanosarcinaceae</taxon>
        <taxon>Methanococcoides</taxon>
    </lineage>
</organism>
<keyword evidence="3" id="KW-1185">Reference proteome</keyword>
<protein>
    <submittedName>
        <fullName evidence="2">Uncharacterized protein</fullName>
    </submittedName>
</protein>
<dbReference type="EMBL" id="FOHQ01000003">
    <property type="protein sequence ID" value="SES87770.1"/>
    <property type="molecule type" value="Genomic_DNA"/>
</dbReference>
<feature type="transmembrane region" description="Helical" evidence="1">
    <location>
        <begin position="40"/>
        <end position="62"/>
    </location>
</feature>
<evidence type="ECO:0000256" key="1">
    <source>
        <dbReference type="SAM" id="Phobius"/>
    </source>
</evidence>
<sequence>MSWGMDHLTAVKGDLIKRDVHKSKKTDIQKPWIVSHQHSIFMWLFISSLIFCVSIIVGNTFIHYNMFDMARYMIYPISLLAGIVIFLVLLAGYSVYKELKHCF</sequence>
<reference evidence="3" key="1">
    <citation type="submission" date="2016-10" db="EMBL/GenBank/DDBJ databases">
        <authorList>
            <person name="Varghese N."/>
            <person name="Submissions S."/>
        </authorList>
    </citation>
    <scope>NUCLEOTIDE SEQUENCE [LARGE SCALE GENOMIC DNA]</scope>
    <source>
        <strain evidence="3">SLH 33</strain>
    </source>
</reference>
<keyword evidence="1" id="KW-1133">Transmembrane helix</keyword>
<keyword evidence="1" id="KW-0812">Transmembrane</keyword>
<evidence type="ECO:0000313" key="3">
    <source>
        <dbReference type="Proteomes" id="UP000243338"/>
    </source>
</evidence>
<evidence type="ECO:0000313" key="2">
    <source>
        <dbReference type="EMBL" id="SES87770.1"/>
    </source>
</evidence>
<keyword evidence="1" id="KW-0472">Membrane</keyword>
<name>A0A1I0A0Z4_9EURY</name>
<feature type="transmembrane region" description="Helical" evidence="1">
    <location>
        <begin position="74"/>
        <end position="96"/>
    </location>
</feature>
<proteinExistence type="predicted"/>
<accession>A0A1I0A0Z4</accession>
<dbReference type="Proteomes" id="UP000243338">
    <property type="component" value="Unassembled WGS sequence"/>
</dbReference>
<gene>
    <name evidence="2" type="ORF">SAMN04488587_1429</name>
</gene>
<dbReference type="AlphaFoldDB" id="A0A1I0A0Z4"/>